<comment type="caution">
    <text evidence="2">The sequence shown here is derived from an EMBL/GenBank/DDBJ whole genome shotgun (WGS) entry which is preliminary data.</text>
</comment>
<dbReference type="EMBL" id="JAENGY010000097">
    <property type="protein sequence ID" value="KAG6974034.1"/>
    <property type="molecule type" value="Genomic_DNA"/>
</dbReference>
<feature type="chain" id="PRO_5035259694" description="RxLR effector protein" evidence="1">
    <location>
        <begin position="19"/>
        <end position="135"/>
    </location>
</feature>
<accession>A0A8J5ITN3</accession>
<sequence>MRVYLMLLIATVLTSTQAITATTGGVDSINNSHPHRHLRENPKEERGMAKAFTYIKKWPAERNWAKAEELVKRDASVETLFKKTKIHPEILAKLMGPEKLSKQAIVKPSLNDYVDTQILKFKEYETLWKKSKGVL</sequence>
<name>A0A8J5ITN3_9STRA</name>
<evidence type="ECO:0000313" key="3">
    <source>
        <dbReference type="Proteomes" id="UP000709295"/>
    </source>
</evidence>
<proteinExistence type="predicted"/>
<feature type="signal peptide" evidence="1">
    <location>
        <begin position="1"/>
        <end position="18"/>
    </location>
</feature>
<dbReference type="AlphaFoldDB" id="A0A8J5ITN3"/>
<keyword evidence="3" id="KW-1185">Reference proteome</keyword>
<protein>
    <recommendedName>
        <fullName evidence="4">RxLR effector protein</fullName>
    </recommendedName>
</protein>
<dbReference type="Proteomes" id="UP000709295">
    <property type="component" value="Unassembled WGS sequence"/>
</dbReference>
<evidence type="ECO:0000313" key="2">
    <source>
        <dbReference type="EMBL" id="KAG6974034.1"/>
    </source>
</evidence>
<evidence type="ECO:0000256" key="1">
    <source>
        <dbReference type="SAM" id="SignalP"/>
    </source>
</evidence>
<keyword evidence="1" id="KW-0732">Signal</keyword>
<gene>
    <name evidence="2" type="ORF">JG688_00003254</name>
</gene>
<organism evidence="2 3">
    <name type="scientific">Phytophthora aleatoria</name>
    <dbReference type="NCBI Taxonomy" id="2496075"/>
    <lineage>
        <taxon>Eukaryota</taxon>
        <taxon>Sar</taxon>
        <taxon>Stramenopiles</taxon>
        <taxon>Oomycota</taxon>
        <taxon>Peronosporomycetes</taxon>
        <taxon>Peronosporales</taxon>
        <taxon>Peronosporaceae</taxon>
        <taxon>Phytophthora</taxon>
    </lineage>
</organism>
<evidence type="ECO:0008006" key="4">
    <source>
        <dbReference type="Google" id="ProtNLM"/>
    </source>
</evidence>
<reference evidence="2" key="1">
    <citation type="submission" date="2021-01" db="EMBL/GenBank/DDBJ databases">
        <title>Phytophthora aleatoria, a newly-described species from Pinus radiata is distinct from Phytophthora cactorum isolates based on comparative genomics.</title>
        <authorList>
            <person name="Mcdougal R."/>
            <person name="Panda P."/>
            <person name="Williams N."/>
            <person name="Studholme D.J."/>
        </authorList>
    </citation>
    <scope>NUCLEOTIDE SEQUENCE</scope>
    <source>
        <strain evidence="2">NZFS 4037</strain>
    </source>
</reference>